<evidence type="ECO:0000256" key="6">
    <source>
        <dbReference type="ARBA" id="ARBA00023049"/>
    </source>
</evidence>
<evidence type="ECO:0000313" key="11">
    <source>
        <dbReference type="Proteomes" id="UP000006755"/>
    </source>
</evidence>
<feature type="chain" id="PRO_5003858976" evidence="8">
    <location>
        <begin position="21"/>
        <end position="718"/>
    </location>
</feature>
<keyword evidence="2 7" id="KW-0645">Protease</keyword>
<dbReference type="Proteomes" id="UP000006755">
    <property type="component" value="Unassembled WGS sequence"/>
</dbReference>
<dbReference type="GO" id="GO:0046872">
    <property type="term" value="F:metal ion binding"/>
    <property type="evidence" value="ECO:0007669"/>
    <property type="project" value="UniProtKB-UniRule"/>
</dbReference>
<dbReference type="eggNOG" id="COG0339">
    <property type="taxonomic scope" value="Bacteria"/>
</dbReference>
<comment type="similarity">
    <text evidence="1 7">Belongs to the peptidase M3 family.</text>
</comment>
<feature type="signal peptide" evidence="8">
    <location>
        <begin position="1"/>
        <end position="20"/>
    </location>
</feature>
<dbReference type="OrthoDB" id="9773538at2"/>
<keyword evidence="4 7" id="KW-0378">Hydrolase</keyword>
<dbReference type="PANTHER" id="PTHR43660:SF1">
    <property type="entry name" value="DIPEPTIDYL CARBOXYPEPTIDASE"/>
    <property type="match status" value="1"/>
</dbReference>
<organism evidence="10 11">
    <name type="scientific">Gallaecimonas xiamenensis 3-C-1</name>
    <dbReference type="NCBI Taxonomy" id="745411"/>
    <lineage>
        <taxon>Bacteria</taxon>
        <taxon>Pseudomonadati</taxon>
        <taxon>Pseudomonadota</taxon>
        <taxon>Gammaproteobacteria</taxon>
        <taxon>Enterobacterales</taxon>
        <taxon>Gallaecimonadaceae</taxon>
        <taxon>Gallaecimonas</taxon>
    </lineage>
</organism>
<evidence type="ECO:0000256" key="7">
    <source>
        <dbReference type="RuleBase" id="RU003435"/>
    </source>
</evidence>
<dbReference type="Gene3D" id="1.10.1370.10">
    <property type="entry name" value="Neurolysin, domain 3"/>
    <property type="match status" value="1"/>
</dbReference>
<comment type="cofactor">
    <cofactor evidence="7">
        <name>Zn(2+)</name>
        <dbReference type="ChEBI" id="CHEBI:29105"/>
    </cofactor>
    <text evidence="7">Binds 1 zinc ion.</text>
</comment>
<dbReference type="InterPro" id="IPR024079">
    <property type="entry name" value="MetalloPept_cat_dom_sf"/>
</dbReference>
<dbReference type="InterPro" id="IPR024080">
    <property type="entry name" value="Neurolysin/TOP_N"/>
</dbReference>
<keyword evidence="6 7" id="KW-0482">Metalloprotease</keyword>
<evidence type="ECO:0000256" key="3">
    <source>
        <dbReference type="ARBA" id="ARBA00022723"/>
    </source>
</evidence>
<dbReference type="GO" id="GO:0004222">
    <property type="term" value="F:metalloendopeptidase activity"/>
    <property type="evidence" value="ECO:0007669"/>
    <property type="project" value="InterPro"/>
</dbReference>
<keyword evidence="8" id="KW-0732">Signal</keyword>
<evidence type="ECO:0000256" key="8">
    <source>
        <dbReference type="SAM" id="SignalP"/>
    </source>
</evidence>
<proteinExistence type="inferred from homology"/>
<dbReference type="GO" id="GO:0004180">
    <property type="term" value="F:carboxypeptidase activity"/>
    <property type="evidence" value="ECO:0007669"/>
    <property type="project" value="TreeGrafter"/>
</dbReference>
<dbReference type="FunFam" id="3.40.390.10:FF:000009">
    <property type="entry name" value="Oligopeptidase A"/>
    <property type="match status" value="1"/>
</dbReference>
<evidence type="ECO:0000313" key="10">
    <source>
        <dbReference type="EMBL" id="EKE77876.1"/>
    </source>
</evidence>
<comment type="caution">
    <text evidence="10">The sequence shown here is derived from an EMBL/GenBank/DDBJ whole genome shotgun (WGS) entry which is preliminary data.</text>
</comment>
<dbReference type="PATRIC" id="fig|745411.4.peg.72"/>
<accession>K2J4A2</accession>
<protein>
    <submittedName>
        <fullName evidence="10">Peptidyl-dipeptidase Dcp</fullName>
    </submittedName>
</protein>
<keyword evidence="11" id="KW-1185">Reference proteome</keyword>
<keyword evidence="5 7" id="KW-0862">Zinc</keyword>
<dbReference type="PANTHER" id="PTHR43660">
    <property type="entry name" value="DIPEPTIDYL CARBOXYPEPTIDASE"/>
    <property type="match status" value="1"/>
</dbReference>
<dbReference type="Pfam" id="PF01432">
    <property type="entry name" value="Peptidase_M3"/>
    <property type="match status" value="1"/>
</dbReference>
<dbReference type="SUPFAM" id="SSF55486">
    <property type="entry name" value="Metalloproteases ('zincins'), catalytic domain"/>
    <property type="match status" value="1"/>
</dbReference>
<keyword evidence="3 7" id="KW-0479">Metal-binding</keyword>
<dbReference type="GO" id="GO:0005829">
    <property type="term" value="C:cytosol"/>
    <property type="evidence" value="ECO:0007669"/>
    <property type="project" value="UniProtKB-ARBA"/>
</dbReference>
<dbReference type="Gene3D" id="3.40.390.10">
    <property type="entry name" value="Collagenase (Catalytic Domain)"/>
    <property type="match status" value="1"/>
</dbReference>
<evidence type="ECO:0000256" key="1">
    <source>
        <dbReference type="ARBA" id="ARBA00006040"/>
    </source>
</evidence>
<evidence type="ECO:0000259" key="9">
    <source>
        <dbReference type="Pfam" id="PF01432"/>
    </source>
</evidence>
<dbReference type="InterPro" id="IPR024077">
    <property type="entry name" value="Neurolysin/TOP_dom2"/>
</dbReference>
<dbReference type="CDD" id="cd06456">
    <property type="entry name" value="M3A_DCP"/>
    <property type="match status" value="1"/>
</dbReference>
<evidence type="ECO:0000256" key="5">
    <source>
        <dbReference type="ARBA" id="ARBA00022833"/>
    </source>
</evidence>
<dbReference type="EMBL" id="AMRI01000001">
    <property type="protein sequence ID" value="EKE77876.1"/>
    <property type="molecule type" value="Genomic_DNA"/>
</dbReference>
<sequence length="718" mass="79422">MRKTLIATAIGAALALSACSKEPVEQQETTQVQAQAAKSEAPAVAASNPLFVKSSLQYEAPEFDKIKLTDYVPAFERGMKDQLAEVDAIANNPEAPTFENTVVAMEKTGEILGRTASTFFNLTGTISNDDIRAIQSEMAPKLSAHQDNINLNPKLFARIEAVYNNRDSLQGEDKRLVEIYYKQFVRAGAKLDESQKTQVREINGEIAKLTNDFAQNVLKATKDAAVVVEDKAELAGLSDGEIASLAASGKAAGQDGKYVINLMNTTRQPILTNLENRALREKVWKASAGRAADINGPVIQRLTALRADKAKLMGFATWADYVLDNQMAKTPAAVFEMLDDLAPKVLDKAKAEAADIQKEIKAAGGDFELQPWDWAFYAEKVRKAKYDLDESQIKPYFELDNVLKNGIFFTMQNLFGITFKERKDLPVYHPDVRTFEVFDTDGSSIGFFYADYFARDGKRGGAWMNAMVGQNNLLGQKPVIVNVLNVPKPAEGQPALLTFDEATTMFHEMGHALHGLFSNVKYPTLAGTSVPRDFVEFPSQFEEDWAINPKVIANYAKHYQTGEAIPADLLKKVLDSRKFNQGFDSLEYIESALLDMEWHSFPAGTDTGTVQGFEDKALAKHGVQYAVIPPRYKSPYFSHTFAGGYSAGYYAYLWTEVLAADAFAHMKANGGLTRENGDKFRTEILSKGNSLDPMQQYINFKGAKPTVDALLKRRGLVE</sequence>
<feature type="domain" description="Peptidase M3A/M3B catalytic" evidence="9">
    <location>
        <begin position="271"/>
        <end position="715"/>
    </location>
</feature>
<dbReference type="InterPro" id="IPR045090">
    <property type="entry name" value="Pept_M3A_M3B"/>
</dbReference>
<dbReference type="RefSeq" id="WP_008482153.1">
    <property type="nucleotide sequence ID" value="NZ_AMRI01000001.1"/>
</dbReference>
<dbReference type="PROSITE" id="PS51257">
    <property type="entry name" value="PROKAR_LIPOPROTEIN"/>
    <property type="match status" value="1"/>
</dbReference>
<dbReference type="InterPro" id="IPR034005">
    <property type="entry name" value="M3A_DCP"/>
</dbReference>
<name>K2J4A2_9GAMM</name>
<evidence type="ECO:0000256" key="4">
    <source>
        <dbReference type="ARBA" id="ARBA00022801"/>
    </source>
</evidence>
<dbReference type="GO" id="GO:0006508">
    <property type="term" value="P:proteolysis"/>
    <property type="evidence" value="ECO:0007669"/>
    <property type="project" value="UniProtKB-KW"/>
</dbReference>
<dbReference type="AlphaFoldDB" id="K2J4A2"/>
<dbReference type="Gene3D" id="1.20.1050.40">
    <property type="entry name" value="Endopeptidase. Chain P, domain 1"/>
    <property type="match status" value="1"/>
</dbReference>
<dbReference type="InterPro" id="IPR001567">
    <property type="entry name" value="Pept_M3A_M3B_dom"/>
</dbReference>
<reference evidence="10 11" key="1">
    <citation type="journal article" date="2012" name="J. Bacteriol.">
        <title>Genome Sequence of Gallaecimonas xiamenensis Type Strain 3-C-1.</title>
        <authorList>
            <person name="Lai Q."/>
            <person name="Wang L."/>
            <person name="Wang W."/>
            <person name="Shao Z."/>
        </authorList>
    </citation>
    <scope>NUCLEOTIDE SEQUENCE [LARGE SCALE GENOMIC DNA]</scope>
    <source>
        <strain evidence="10 11">3-C-1</strain>
    </source>
</reference>
<gene>
    <name evidence="10" type="ORF">B3C1_00410</name>
</gene>
<evidence type="ECO:0000256" key="2">
    <source>
        <dbReference type="ARBA" id="ARBA00022670"/>
    </source>
</evidence>